<evidence type="ECO:0000256" key="1">
    <source>
        <dbReference type="SAM" id="MobiDB-lite"/>
    </source>
</evidence>
<evidence type="ECO:0000313" key="3">
    <source>
        <dbReference type="Proteomes" id="UP000032180"/>
    </source>
</evidence>
<reference evidence="2" key="3">
    <citation type="submission" date="2015-04" db="UniProtKB">
        <authorList>
            <consortium name="EnsemblPlants"/>
        </authorList>
    </citation>
    <scope>IDENTIFICATION</scope>
</reference>
<dbReference type="EnsemblPlants" id="LPERR10G09500.1">
    <property type="protein sequence ID" value="LPERR10G09500.1"/>
    <property type="gene ID" value="LPERR10G09500"/>
</dbReference>
<dbReference type="Gramene" id="LPERR10G09500.1">
    <property type="protein sequence ID" value="LPERR10G09500.1"/>
    <property type="gene ID" value="LPERR10G09500"/>
</dbReference>
<reference evidence="3" key="2">
    <citation type="submission" date="2013-12" db="EMBL/GenBank/DDBJ databases">
        <authorList>
            <person name="Yu Y."/>
            <person name="Lee S."/>
            <person name="de Baynast K."/>
            <person name="Wissotski M."/>
            <person name="Liu L."/>
            <person name="Talag J."/>
            <person name="Goicoechea J."/>
            <person name="Angelova A."/>
            <person name="Jetty R."/>
            <person name="Kudrna D."/>
            <person name="Golser W."/>
            <person name="Rivera L."/>
            <person name="Zhang J."/>
            <person name="Wing R."/>
        </authorList>
    </citation>
    <scope>NUCLEOTIDE SEQUENCE</scope>
</reference>
<dbReference type="AlphaFoldDB" id="A0A0D9XKI1"/>
<dbReference type="PANTHER" id="PTHR34657:SF7">
    <property type="entry name" value="OS10G0472501 PROTEIN"/>
    <property type="match status" value="1"/>
</dbReference>
<dbReference type="STRING" id="77586.A0A0D9XKI1"/>
<reference evidence="2 3" key="1">
    <citation type="submission" date="2012-08" db="EMBL/GenBank/DDBJ databases">
        <title>Oryza genome evolution.</title>
        <authorList>
            <person name="Wing R.A."/>
        </authorList>
    </citation>
    <scope>NUCLEOTIDE SEQUENCE</scope>
</reference>
<dbReference type="HOGENOM" id="CLU_097404_2_0_1"/>
<accession>A0A0D9XKI1</accession>
<keyword evidence="3" id="KW-1185">Reference proteome</keyword>
<feature type="region of interest" description="Disordered" evidence="1">
    <location>
        <begin position="1"/>
        <end position="23"/>
    </location>
</feature>
<evidence type="ECO:0000313" key="2">
    <source>
        <dbReference type="EnsemblPlants" id="LPERR10G09500.1"/>
    </source>
</evidence>
<protein>
    <submittedName>
        <fullName evidence="2">Uncharacterized protein</fullName>
    </submittedName>
</protein>
<proteinExistence type="predicted"/>
<sequence length="90" mass="9475">METQQQQGRPPATKRKASDGAGRGDRLLAGYLAHEFLTAGTVAGERVAGDDRPRPAEDGRYEAVAVLVHGGGARVPGVVNPSQLAAWARR</sequence>
<dbReference type="Proteomes" id="UP000032180">
    <property type="component" value="Chromosome 10"/>
</dbReference>
<organism evidence="2 3">
    <name type="scientific">Leersia perrieri</name>
    <dbReference type="NCBI Taxonomy" id="77586"/>
    <lineage>
        <taxon>Eukaryota</taxon>
        <taxon>Viridiplantae</taxon>
        <taxon>Streptophyta</taxon>
        <taxon>Embryophyta</taxon>
        <taxon>Tracheophyta</taxon>
        <taxon>Spermatophyta</taxon>
        <taxon>Magnoliopsida</taxon>
        <taxon>Liliopsida</taxon>
        <taxon>Poales</taxon>
        <taxon>Poaceae</taxon>
        <taxon>BOP clade</taxon>
        <taxon>Oryzoideae</taxon>
        <taxon>Oryzeae</taxon>
        <taxon>Oryzinae</taxon>
        <taxon>Leersia</taxon>
    </lineage>
</organism>
<dbReference type="eggNOG" id="ENOG502R52P">
    <property type="taxonomic scope" value="Eukaryota"/>
</dbReference>
<name>A0A0D9XKI1_9ORYZ</name>
<dbReference type="PANTHER" id="PTHR34657">
    <property type="entry name" value="EMBRYO SAC DEVELOPMENT ARREST 6"/>
    <property type="match status" value="1"/>
</dbReference>